<keyword evidence="3" id="KW-1185">Reference proteome</keyword>
<dbReference type="Proteomes" id="UP000824890">
    <property type="component" value="Unassembled WGS sequence"/>
</dbReference>
<name>A0ABQ8DG20_BRANA</name>
<comment type="caution">
    <text evidence="2">The sequence shown here is derived from an EMBL/GenBank/DDBJ whole genome shotgun (WGS) entry which is preliminary data.</text>
</comment>
<feature type="compositionally biased region" description="Basic and acidic residues" evidence="1">
    <location>
        <begin position="72"/>
        <end position="84"/>
    </location>
</feature>
<proteinExistence type="predicted"/>
<protein>
    <submittedName>
        <fullName evidence="2">Uncharacterized protein</fullName>
    </submittedName>
</protein>
<sequence>MKPNGDVSAQRDRDVEDDDPLVLAKQSITSQSQVDSLLLLLTGDVQRDRACCMYPSDHQMRRVSGVSTPAGERPKSEEGRERTCDRVGKDLEQHVRRNKDLARWIVSNNLERENTWEDVTCRFLKLSIYAKRE</sequence>
<gene>
    <name evidence="2" type="ORF">HID58_014056</name>
</gene>
<evidence type="ECO:0000256" key="1">
    <source>
        <dbReference type="SAM" id="MobiDB-lite"/>
    </source>
</evidence>
<evidence type="ECO:0000313" key="2">
    <source>
        <dbReference type="EMBL" id="KAH0928329.1"/>
    </source>
</evidence>
<feature type="region of interest" description="Disordered" evidence="1">
    <location>
        <begin position="60"/>
        <end position="84"/>
    </location>
</feature>
<accession>A0ABQ8DG20</accession>
<dbReference type="EMBL" id="JAGKQM010000004">
    <property type="protein sequence ID" value="KAH0928329.1"/>
    <property type="molecule type" value="Genomic_DNA"/>
</dbReference>
<reference evidence="2 3" key="1">
    <citation type="submission" date="2021-05" db="EMBL/GenBank/DDBJ databases">
        <title>Genome Assembly of Synthetic Allotetraploid Brassica napus Reveals Homoeologous Exchanges between Subgenomes.</title>
        <authorList>
            <person name="Davis J.T."/>
        </authorList>
    </citation>
    <scope>NUCLEOTIDE SEQUENCE [LARGE SCALE GENOMIC DNA]</scope>
    <source>
        <strain evidence="3">cv. Da-Ae</strain>
        <tissue evidence="2">Seedling</tissue>
    </source>
</reference>
<organism evidence="2 3">
    <name type="scientific">Brassica napus</name>
    <name type="common">Rape</name>
    <dbReference type="NCBI Taxonomy" id="3708"/>
    <lineage>
        <taxon>Eukaryota</taxon>
        <taxon>Viridiplantae</taxon>
        <taxon>Streptophyta</taxon>
        <taxon>Embryophyta</taxon>
        <taxon>Tracheophyta</taxon>
        <taxon>Spermatophyta</taxon>
        <taxon>Magnoliopsida</taxon>
        <taxon>eudicotyledons</taxon>
        <taxon>Gunneridae</taxon>
        <taxon>Pentapetalae</taxon>
        <taxon>rosids</taxon>
        <taxon>malvids</taxon>
        <taxon>Brassicales</taxon>
        <taxon>Brassicaceae</taxon>
        <taxon>Brassiceae</taxon>
        <taxon>Brassica</taxon>
    </lineage>
</organism>
<evidence type="ECO:0000313" key="3">
    <source>
        <dbReference type="Proteomes" id="UP000824890"/>
    </source>
</evidence>